<feature type="region of interest" description="Disordered" evidence="1">
    <location>
        <begin position="77"/>
        <end position="104"/>
    </location>
</feature>
<evidence type="ECO:0000256" key="1">
    <source>
        <dbReference type="SAM" id="MobiDB-lite"/>
    </source>
</evidence>
<proteinExistence type="predicted"/>
<comment type="caution">
    <text evidence="2">The sequence shown here is derived from an EMBL/GenBank/DDBJ whole genome shotgun (WGS) entry which is preliminary data.</text>
</comment>
<keyword evidence="3" id="KW-1185">Reference proteome</keyword>
<sequence>MEVLVLVRDPDRYAEAIDAWRQSATVTQELRPWLALVSPAGPQVPEIPGTRWFAGDVPEDVLGELPPAARLFVAAWRQRQEPKDRPGDGLPWDTPGHLPPDRGD</sequence>
<dbReference type="Proteomes" id="UP000632138">
    <property type="component" value="Unassembled WGS sequence"/>
</dbReference>
<dbReference type="RefSeq" id="WP_203378519.1">
    <property type="nucleotide sequence ID" value="NZ_JAENHP010000007.1"/>
</dbReference>
<evidence type="ECO:0000313" key="3">
    <source>
        <dbReference type="Proteomes" id="UP000632138"/>
    </source>
</evidence>
<accession>A0ABS2AFC5</accession>
<organism evidence="2 3">
    <name type="scientific">Paractinoplanes ovalisporus</name>
    <dbReference type="NCBI Taxonomy" id="2810368"/>
    <lineage>
        <taxon>Bacteria</taxon>
        <taxon>Bacillati</taxon>
        <taxon>Actinomycetota</taxon>
        <taxon>Actinomycetes</taxon>
        <taxon>Micromonosporales</taxon>
        <taxon>Micromonosporaceae</taxon>
        <taxon>Paractinoplanes</taxon>
    </lineage>
</organism>
<feature type="compositionally biased region" description="Basic and acidic residues" evidence="1">
    <location>
        <begin position="78"/>
        <end position="87"/>
    </location>
</feature>
<dbReference type="EMBL" id="JAENHP010000007">
    <property type="protein sequence ID" value="MBM2618522.1"/>
    <property type="molecule type" value="Genomic_DNA"/>
</dbReference>
<gene>
    <name evidence="2" type="ORF">JIG36_23480</name>
</gene>
<evidence type="ECO:0000313" key="2">
    <source>
        <dbReference type="EMBL" id="MBM2618522.1"/>
    </source>
</evidence>
<protein>
    <submittedName>
        <fullName evidence="2">Uncharacterized protein</fullName>
    </submittedName>
</protein>
<reference evidence="2 3" key="1">
    <citation type="submission" date="2021-01" db="EMBL/GenBank/DDBJ databases">
        <title>Actinoplanes sp. nov. LDG1-06 isolated from lichen.</title>
        <authorList>
            <person name="Saeng-In P."/>
            <person name="Phongsopitanun W."/>
            <person name="Kanchanasin P."/>
            <person name="Yuki M."/>
            <person name="Kudo T."/>
            <person name="Ohkuma M."/>
            <person name="Tanasupawat S."/>
        </authorList>
    </citation>
    <scope>NUCLEOTIDE SEQUENCE [LARGE SCALE GENOMIC DNA]</scope>
    <source>
        <strain evidence="2 3">LDG1-06</strain>
    </source>
</reference>
<name>A0ABS2AFC5_9ACTN</name>